<dbReference type="Gene3D" id="1.10.510.10">
    <property type="entry name" value="Transferase(Phosphotransferase) domain 1"/>
    <property type="match status" value="1"/>
</dbReference>
<dbReference type="InterPro" id="IPR002219">
    <property type="entry name" value="PKC_DAG/PE"/>
</dbReference>
<feature type="domain" description="PH" evidence="18">
    <location>
        <begin position="1113"/>
        <end position="1242"/>
    </location>
</feature>
<dbReference type="InterPro" id="IPR011993">
    <property type="entry name" value="PH-like_dom_sf"/>
</dbReference>
<evidence type="ECO:0000313" key="25">
    <source>
        <dbReference type="Proteomes" id="UP000887575"/>
    </source>
</evidence>
<name>A0AAF3FPB1_9BILA</name>
<dbReference type="InterPro" id="IPR000719">
    <property type="entry name" value="Prot_kinase_dom"/>
</dbReference>
<dbReference type="GO" id="GO:0005737">
    <property type="term" value="C:cytoplasm"/>
    <property type="evidence" value="ECO:0007669"/>
    <property type="project" value="TreeGrafter"/>
</dbReference>
<keyword evidence="7 15" id="KW-0547">Nucleotide-binding</keyword>
<feature type="compositionally biased region" description="Polar residues" evidence="17">
    <location>
        <begin position="1740"/>
        <end position="1749"/>
    </location>
</feature>
<evidence type="ECO:0000256" key="9">
    <source>
        <dbReference type="ARBA" id="ARBA00022777"/>
    </source>
</evidence>
<dbReference type="GO" id="GO:0008270">
    <property type="term" value="F:zinc ion binding"/>
    <property type="evidence" value="ECO:0007669"/>
    <property type="project" value="UniProtKB-KW"/>
</dbReference>
<accession>A0AAF3FPB1</accession>
<dbReference type="Pfam" id="PF00069">
    <property type="entry name" value="Pkinase"/>
    <property type="match status" value="1"/>
</dbReference>
<evidence type="ECO:0000259" key="24">
    <source>
        <dbReference type="PROSITE" id="PS51285"/>
    </source>
</evidence>
<evidence type="ECO:0000256" key="10">
    <source>
        <dbReference type="ARBA" id="ARBA00022833"/>
    </source>
</evidence>
<dbReference type="Pfam" id="PF00780">
    <property type="entry name" value="CNH"/>
    <property type="match status" value="1"/>
</dbReference>
<reference evidence="26" key="1">
    <citation type="submission" date="2024-02" db="UniProtKB">
        <authorList>
            <consortium name="WormBaseParasite"/>
        </authorList>
    </citation>
    <scope>IDENTIFICATION</scope>
</reference>
<evidence type="ECO:0000259" key="21">
    <source>
        <dbReference type="PROSITE" id="PS50081"/>
    </source>
</evidence>
<dbReference type="InterPro" id="IPR011009">
    <property type="entry name" value="Kinase-like_dom_sf"/>
</dbReference>
<evidence type="ECO:0000256" key="2">
    <source>
        <dbReference type="ARBA" id="ARBA00012513"/>
    </source>
</evidence>
<dbReference type="PANTHER" id="PTHR22988">
    <property type="entry name" value="MYOTONIC DYSTROPHY S/T KINASE-RELATED"/>
    <property type="match status" value="1"/>
</dbReference>
<dbReference type="SUPFAM" id="SSF56112">
    <property type="entry name" value="Protein kinase-like (PK-like)"/>
    <property type="match status" value="1"/>
</dbReference>
<dbReference type="SMART" id="SM00233">
    <property type="entry name" value="PH"/>
    <property type="match status" value="1"/>
</dbReference>
<feature type="compositionally biased region" description="Basic and acidic residues" evidence="17">
    <location>
        <begin position="649"/>
        <end position="660"/>
    </location>
</feature>
<evidence type="ECO:0000256" key="7">
    <source>
        <dbReference type="ARBA" id="ARBA00022741"/>
    </source>
</evidence>
<feature type="compositionally biased region" description="Polar residues" evidence="17">
    <location>
        <begin position="973"/>
        <end position="986"/>
    </location>
</feature>
<evidence type="ECO:0000259" key="18">
    <source>
        <dbReference type="PROSITE" id="PS50003"/>
    </source>
</evidence>
<evidence type="ECO:0000256" key="12">
    <source>
        <dbReference type="ARBA" id="ARBA00023054"/>
    </source>
</evidence>
<feature type="compositionally biased region" description="Basic and acidic residues" evidence="17">
    <location>
        <begin position="607"/>
        <end position="640"/>
    </location>
</feature>
<dbReference type="SUPFAM" id="SSF50729">
    <property type="entry name" value="PH domain-like"/>
    <property type="match status" value="1"/>
</dbReference>
<feature type="region of interest" description="Disordered" evidence="17">
    <location>
        <begin position="1599"/>
        <end position="1637"/>
    </location>
</feature>
<evidence type="ECO:0000256" key="13">
    <source>
        <dbReference type="ARBA" id="ARBA00047899"/>
    </source>
</evidence>
<dbReference type="SMART" id="SM00109">
    <property type="entry name" value="C1"/>
    <property type="match status" value="1"/>
</dbReference>
<dbReference type="PROSITE" id="PS50011">
    <property type="entry name" value="PROTEIN_KINASE_DOM"/>
    <property type="match status" value="1"/>
</dbReference>
<dbReference type="SMART" id="SM00133">
    <property type="entry name" value="S_TK_X"/>
    <property type="match status" value="1"/>
</dbReference>
<dbReference type="PROSITE" id="PS50081">
    <property type="entry name" value="ZF_DAG_PE_2"/>
    <property type="match status" value="1"/>
</dbReference>
<keyword evidence="8" id="KW-0863">Zinc-finger</keyword>
<dbReference type="InterPro" id="IPR031597">
    <property type="entry name" value="KELK"/>
</dbReference>
<feature type="coiled-coil region" evidence="16">
    <location>
        <begin position="875"/>
        <end position="933"/>
    </location>
</feature>
<dbReference type="CDD" id="cd20809">
    <property type="entry name" value="C1_MRCK"/>
    <property type="match status" value="1"/>
</dbReference>
<feature type="domain" description="Protein kinase" evidence="20">
    <location>
        <begin position="90"/>
        <end position="358"/>
    </location>
</feature>
<feature type="domain" description="Phorbol-ester/DAG-type" evidence="21">
    <location>
        <begin position="1044"/>
        <end position="1094"/>
    </location>
</feature>
<dbReference type="InterPro" id="IPR000253">
    <property type="entry name" value="FHA_dom"/>
</dbReference>
<dbReference type="SUPFAM" id="SSF57889">
    <property type="entry name" value="Cysteine-rich domain"/>
    <property type="match status" value="1"/>
</dbReference>
<dbReference type="WBParaSite" id="MBELARI_LOCUS8491.1">
    <property type="protein sequence ID" value="MBELARI_LOCUS8491.1"/>
    <property type="gene ID" value="MBELARI_LOCUS8491"/>
</dbReference>
<dbReference type="CDD" id="cd05597">
    <property type="entry name" value="STKc_DMPK_like"/>
    <property type="match status" value="1"/>
</dbReference>
<evidence type="ECO:0000256" key="4">
    <source>
        <dbReference type="ARBA" id="ARBA00022553"/>
    </source>
</evidence>
<comment type="catalytic activity">
    <reaction evidence="14">
        <text>L-seryl-[protein] + ATP = O-phospho-L-seryl-[protein] + ADP + H(+)</text>
        <dbReference type="Rhea" id="RHEA:17989"/>
        <dbReference type="Rhea" id="RHEA-COMP:9863"/>
        <dbReference type="Rhea" id="RHEA-COMP:11604"/>
        <dbReference type="ChEBI" id="CHEBI:15378"/>
        <dbReference type="ChEBI" id="CHEBI:29999"/>
        <dbReference type="ChEBI" id="CHEBI:30616"/>
        <dbReference type="ChEBI" id="CHEBI:83421"/>
        <dbReference type="ChEBI" id="CHEBI:456216"/>
        <dbReference type="EC" id="2.7.11.1"/>
    </reaction>
</comment>
<dbReference type="Gene3D" id="2.30.29.30">
    <property type="entry name" value="Pleckstrin-homology domain (PH domain)/Phosphotyrosine-binding domain (PTB)"/>
    <property type="match status" value="1"/>
</dbReference>
<dbReference type="InterPro" id="IPR000961">
    <property type="entry name" value="AGC-kinase_C"/>
</dbReference>
<dbReference type="InterPro" id="IPR001849">
    <property type="entry name" value="PH_domain"/>
</dbReference>
<feature type="compositionally biased region" description="Polar residues" evidence="17">
    <location>
        <begin position="661"/>
        <end position="673"/>
    </location>
</feature>
<dbReference type="Proteomes" id="UP000887575">
    <property type="component" value="Unassembled WGS sequence"/>
</dbReference>
<keyword evidence="4" id="KW-0597">Phosphoprotein</keyword>
<evidence type="ECO:0000256" key="8">
    <source>
        <dbReference type="ARBA" id="ARBA00022771"/>
    </source>
</evidence>
<dbReference type="InterPro" id="IPR001180">
    <property type="entry name" value="CNH_dom"/>
</dbReference>
<evidence type="ECO:0000259" key="20">
    <source>
        <dbReference type="PROSITE" id="PS50011"/>
    </source>
</evidence>
<dbReference type="Pfam" id="PF00433">
    <property type="entry name" value="Pkinase_C"/>
    <property type="match status" value="1"/>
</dbReference>
<dbReference type="PROSITE" id="PS50006">
    <property type="entry name" value="FHA_DOMAIN"/>
    <property type="match status" value="1"/>
</dbReference>
<evidence type="ECO:0000259" key="19">
    <source>
        <dbReference type="PROSITE" id="PS50006"/>
    </source>
</evidence>
<dbReference type="PROSITE" id="PS50003">
    <property type="entry name" value="PH_DOMAIN"/>
    <property type="match status" value="1"/>
</dbReference>
<dbReference type="Gene3D" id="3.30.60.20">
    <property type="match status" value="1"/>
</dbReference>
<evidence type="ECO:0000256" key="3">
    <source>
        <dbReference type="ARBA" id="ARBA00022527"/>
    </source>
</evidence>
<dbReference type="SMART" id="SM00220">
    <property type="entry name" value="S_TKc"/>
    <property type="match status" value="1"/>
</dbReference>
<feature type="domain" description="AGC-kinase C-terminal" evidence="24">
    <location>
        <begin position="359"/>
        <end position="428"/>
    </location>
</feature>
<evidence type="ECO:0000256" key="6">
    <source>
        <dbReference type="ARBA" id="ARBA00022723"/>
    </source>
</evidence>
<keyword evidence="5" id="KW-0808">Transferase</keyword>
<keyword evidence="9" id="KW-0418">Kinase</keyword>
<dbReference type="PROSITE" id="PS51285">
    <property type="entry name" value="AGC_KINASE_CTER"/>
    <property type="match status" value="1"/>
</dbReference>
<dbReference type="SMART" id="SM00285">
    <property type="entry name" value="PBD"/>
    <property type="match status" value="1"/>
</dbReference>
<feature type="region of interest" description="Disordered" evidence="17">
    <location>
        <begin position="1650"/>
        <end position="1749"/>
    </location>
</feature>
<evidence type="ECO:0000256" key="17">
    <source>
        <dbReference type="SAM" id="MobiDB-lite"/>
    </source>
</evidence>
<feature type="region of interest" description="Disordered" evidence="17">
    <location>
        <begin position="607"/>
        <end position="690"/>
    </location>
</feature>
<keyword evidence="6" id="KW-0479">Metal-binding</keyword>
<dbReference type="PROSITE" id="PS50108">
    <property type="entry name" value="CRIB"/>
    <property type="match status" value="1"/>
</dbReference>
<dbReference type="EC" id="2.7.11.1" evidence="2"/>
<dbReference type="Pfam" id="PF25346">
    <property type="entry name" value="PH_MRCK"/>
    <property type="match status" value="1"/>
</dbReference>
<feature type="compositionally biased region" description="Low complexity" evidence="17">
    <location>
        <begin position="1669"/>
        <end position="1680"/>
    </location>
</feature>
<evidence type="ECO:0000313" key="26">
    <source>
        <dbReference type="WBParaSite" id="MBELARI_LOCUS8491.1"/>
    </source>
</evidence>
<dbReference type="PROSITE" id="PS00108">
    <property type="entry name" value="PROTEIN_KINASE_ST"/>
    <property type="match status" value="1"/>
</dbReference>
<protein>
    <recommendedName>
        <fullName evidence="2">non-specific serine/threonine protein kinase</fullName>
        <ecNumber evidence="2">2.7.11.1</ecNumber>
    </recommendedName>
</protein>
<evidence type="ECO:0000259" key="22">
    <source>
        <dbReference type="PROSITE" id="PS50108"/>
    </source>
</evidence>
<evidence type="ECO:0000259" key="23">
    <source>
        <dbReference type="PROSITE" id="PS50219"/>
    </source>
</evidence>
<feature type="compositionally biased region" description="Basic and acidic residues" evidence="17">
    <location>
        <begin position="1650"/>
        <end position="1660"/>
    </location>
</feature>
<dbReference type="SMART" id="SM00036">
    <property type="entry name" value="CNH"/>
    <property type="match status" value="1"/>
</dbReference>
<dbReference type="GO" id="GO:0005524">
    <property type="term" value="F:ATP binding"/>
    <property type="evidence" value="ECO:0007669"/>
    <property type="project" value="UniProtKB-UniRule"/>
</dbReference>
<dbReference type="Gene3D" id="3.30.200.20">
    <property type="entry name" value="Phosphorylase Kinase, domain 1"/>
    <property type="match status" value="1"/>
</dbReference>
<dbReference type="InterPro" id="IPR050839">
    <property type="entry name" value="Rho-assoc_Ser/Thr_Kinase"/>
</dbReference>
<dbReference type="PROSITE" id="PS50219">
    <property type="entry name" value="CNH"/>
    <property type="match status" value="1"/>
</dbReference>
<feature type="region of interest" description="Disordered" evidence="17">
    <location>
        <begin position="973"/>
        <end position="993"/>
    </location>
</feature>
<evidence type="ECO:0000256" key="15">
    <source>
        <dbReference type="PROSITE-ProRule" id="PRU10141"/>
    </source>
</evidence>
<evidence type="ECO:0000256" key="16">
    <source>
        <dbReference type="SAM" id="Coils"/>
    </source>
</evidence>
<comment type="similarity">
    <text evidence="1">Belongs to the protein kinase superfamily. AGC Ser/Thr protein kinase family. DMPK subfamily.</text>
</comment>
<feature type="compositionally biased region" description="Low complexity" evidence="17">
    <location>
        <begin position="1698"/>
        <end position="1710"/>
    </location>
</feature>
<dbReference type="Pfam" id="PF15796">
    <property type="entry name" value="KELK"/>
    <property type="match status" value="1"/>
</dbReference>
<keyword evidence="3" id="KW-0723">Serine/threonine-protein kinase</keyword>
<dbReference type="InterPro" id="IPR057529">
    <property type="entry name" value="MRCK/ROCK_PH"/>
</dbReference>
<feature type="domain" description="CNH" evidence="23">
    <location>
        <begin position="1269"/>
        <end position="1559"/>
    </location>
</feature>
<proteinExistence type="inferred from homology"/>
<sequence>MGDSSAGFPSTTEDSIIGMGRLRELEQLYLAGPSRGDSMSFEALLDTLICLFDECQNSTLRKEKTVTEFVESVKPVIAKAKALRLCKEDFEVLKVIGKGAFGEVAVVRMREIGEIYAMKILNKWEMLRRAETACFREERDVLVYGDRRWITNLHFAFQDDSNLYLVMDYYVGGDMLTLLSKFEDHIPEDMARFYMAEMVLAIDSVHNLGYVHRDVKPDNVLLDIHGHIRLADFGSCLRLMPDGSVASNVAVGTPDYISPEILRAMEDGRGQYGKECDWWSLGICMYEMLYGNTPFYSERLIDTYGKIMSHQEMLDFNDDDIDWNVSEEAKDLVRKLICPREVRLGRSGFADFKDHPFFSGINWETIRNSNPPYRPEVSSPTDTSNFDVEDDLTPSEVRAPNVTAAFTGHHLPFIGFTYTHGSLLSDAANLSNVINGRKAPTQGDDVRPAAIEAYERRLEQLEVDRSELTRKLHEANQIVISKLTVDQNGDHAEREKQHEQTIAQLRDEIQILKKRLAEEAAASQRPQKDTTQEEMERKMKELKEKNRQLILEKSELQREREEFQEKLSSQTAEWKEAVKHRELAKQDFEELSNELTNEKNRIRKLEKELHEKETRTDQLQKKVDDLKSDMRKLDQTKQDSDMSLSGLQRELENEKLERESLQNQIASLGSNSSEEARRHAEERERLNERHNEIIAQEEIKRKQLQEHYQTQLSDLQTQLDERDAELRTAKGKLDEDRRGLEEQTKNAENQFERAEKLLRENNNQLLVENETLRERLSQLEDELKSHSGLNTEQMHEMIQWINQEKITREHMEILATKISGELETLKTQSLNGTPVSTSRLPFSEHGHIYANQTPASAWGSKRQKRLAAMNDQDVQKSLQAELRAKESLQEEIKKQRARNYQLNSRLQQADETIAIQRREIDEITIQREQLRSALSSINNGDMQASFFNMVNTDSPVGTEARSALSGSIRDSISLSQSTDYEPPNSSLRKREEELRRQNLHSPVCYENTRPGQTSASSSSTVAVGRMHSPQILNSQINAALSGRGHMFTHVHLSSPTKCGHCTSILVGLDRQGLFCQNCQYPCHVHCMSRAPATCPVPPESRRPMGIDPLRGVGTAYEGQVKTPKQGGVKKGWQTTFVVVCDFKLLLFDCTPNKEKGSPMPTDIQPNVRQVLDMRDSNFQVQSVTEHDVIHATKNDIPKIFRITTSQIQGTFGSEDAKQYTLLMAETKDECKKWVVALTELKSLLKKSRLPDKTAFVYKELFDVNSLPMIKFAQCAVIVDPKKIVVGFTDHGLYSVELDRETLVAVGGEKENKGRCVEKVEYVASEQLFVAMVGKGNERHLRLIPTAALDGRDLKWIKLNDTKGCHLMAVGGIDGRQTYIAAAMKRAVILFQIDRSEKRHKRMSFDLAMPGQPQCMAIIGSRLVVGFPNGFSSWNLADDSPKISSLVNHEDQSLSFLSQPGYEAQMLIPTPSTIGAGEIAEYLLVFNKLGVYVDQYGRRSRSQELMFPSLPRANGFTYLAPYLCVYSESQIDVFNVGAAEWVQTINLRQAFPLTTSGLISSCVVNDFPYMVVLSEKLGVEDAILLPDNVSKYGGKLKRPGKRKFTVRTPGKDEQKAVDRRSALPISGPSDFKHLSHMGPDSAQNFIDLAKEQDKKQADKSRSLLPPIMRSTSSTSSNVNSVLGGSKKELEQMVRNRPVSSHSRSSDGSSLGRDGKQENAYMEPISRQRQSIPAISPPTLPNSPIHTNTIN</sequence>
<feature type="compositionally biased region" description="Basic and acidic residues" evidence="17">
    <location>
        <begin position="526"/>
        <end position="543"/>
    </location>
</feature>
<evidence type="ECO:0000256" key="11">
    <source>
        <dbReference type="ARBA" id="ARBA00022840"/>
    </source>
</evidence>
<dbReference type="PROSITE" id="PS00479">
    <property type="entry name" value="ZF_DAG_PE_1"/>
    <property type="match status" value="1"/>
</dbReference>
<dbReference type="GO" id="GO:0005856">
    <property type="term" value="C:cytoskeleton"/>
    <property type="evidence" value="ECO:0007669"/>
    <property type="project" value="TreeGrafter"/>
</dbReference>
<dbReference type="FunFam" id="3.30.200.20:FF:001055">
    <property type="entry name" value="Serine/threonine-protein kinase MRCK beta"/>
    <property type="match status" value="1"/>
</dbReference>
<feature type="compositionally biased region" description="Basic and acidic residues" evidence="17">
    <location>
        <begin position="1608"/>
        <end position="1620"/>
    </location>
</feature>
<feature type="domain" description="CRIB" evidence="22">
    <location>
        <begin position="1624"/>
        <end position="1637"/>
    </location>
</feature>
<dbReference type="InterPro" id="IPR017441">
    <property type="entry name" value="Protein_kinase_ATP_BS"/>
</dbReference>
<dbReference type="Pfam" id="PF00130">
    <property type="entry name" value="C1_1"/>
    <property type="match status" value="1"/>
</dbReference>
<keyword evidence="25" id="KW-1185">Reference proteome</keyword>
<dbReference type="InterPro" id="IPR046349">
    <property type="entry name" value="C1-like_sf"/>
</dbReference>
<keyword evidence="10" id="KW-0862">Zinc</keyword>
<organism evidence="25 26">
    <name type="scientific">Mesorhabditis belari</name>
    <dbReference type="NCBI Taxonomy" id="2138241"/>
    <lineage>
        <taxon>Eukaryota</taxon>
        <taxon>Metazoa</taxon>
        <taxon>Ecdysozoa</taxon>
        <taxon>Nematoda</taxon>
        <taxon>Chromadorea</taxon>
        <taxon>Rhabditida</taxon>
        <taxon>Rhabditina</taxon>
        <taxon>Rhabditomorpha</taxon>
        <taxon>Rhabditoidea</taxon>
        <taxon>Rhabditidae</taxon>
        <taxon>Mesorhabditinae</taxon>
        <taxon>Mesorhabditis</taxon>
    </lineage>
</organism>
<dbReference type="InterPro" id="IPR017892">
    <property type="entry name" value="Pkinase_C"/>
</dbReference>
<dbReference type="PROSITE" id="PS00107">
    <property type="entry name" value="PROTEIN_KINASE_ATP"/>
    <property type="match status" value="1"/>
</dbReference>
<feature type="region of interest" description="Disordered" evidence="17">
    <location>
        <begin position="518"/>
        <end position="543"/>
    </location>
</feature>
<evidence type="ECO:0000256" key="1">
    <source>
        <dbReference type="ARBA" id="ARBA00005719"/>
    </source>
</evidence>
<feature type="binding site" evidence="15">
    <location>
        <position position="119"/>
    </location>
    <ligand>
        <name>ATP</name>
        <dbReference type="ChEBI" id="CHEBI:30616"/>
    </ligand>
</feature>
<dbReference type="InterPro" id="IPR000095">
    <property type="entry name" value="CRIB_dom"/>
</dbReference>
<comment type="catalytic activity">
    <reaction evidence="13">
        <text>L-threonyl-[protein] + ATP = O-phospho-L-threonyl-[protein] + ADP + H(+)</text>
        <dbReference type="Rhea" id="RHEA:46608"/>
        <dbReference type="Rhea" id="RHEA-COMP:11060"/>
        <dbReference type="Rhea" id="RHEA-COMP:11605"/>
        <dbReference type="ChEBI" id="CHEBI:15378"/>
        <dbReference type="ChEBI" id="CHEBI:30013"/>
        <dbReference type="ChEBI" id="CHEBI:30616"/>
        <dbReference type="ChEBI" id="CHEBI:61977"/>
        <dbReference type="ChEBI" id="CHEBI:456216"/>
        <dbReference type="EC" id="2.7.11.1"/>
    </reaction>
</comment>
<dbReference type="FunFam" id="1.10.510.10:FF:000014">
    <property type="entry name" value="Non-specific serine/threonine protein kinase"/>
    <property type="match status" value="1"/>
</dbReference>
<dbReference type="InterPro" id="IPR008271">
    <property type="entry name" value="Ser/Thr_kinase_AS"/>
</dbReference>
<feature type="domain" description="FHA" evidence="19">
    <location>
        <begin position="785"/>
        <end position="840"/>
    </location>
</feature>
<dbReference type="GO" id="GO:0031032">
    <property type="term" value="P:actomyosin structure organization"/>
    <property type="evidence" value="ECO:0007669"/>
    <property type="project" value="TreeGrafter"/>
</dbReference>
<dbReference type="CDD" id="cd00132">
    <property type="entry name" value="CRIB"/>
    <property type="match status" value="1"/>
</dbReference>
<evidence type="ECO:0000256" key="5">
    <source>
        <dbReference type="ARBA" id="ARBA00022679"/>
    </source>
</evidence>
<keyword evidence="12 16" id="KW-0175">Coiled coil</keyword>
<evidence type="ECO:0000256" key="14">
    <source>
        <dbReference type="ARBA" id="ARBA00048679"/>
    </source>
</evidence>
<dbReference type="GO" id="GO:0004674">
    <property type="term" value="F:protein serine/threonine kinase activity"/>
    <property type="evidence" value="ECO:0007669"/>
    <property type="project" value="UniProtKB-KW"/>
</dbReference>
<keyword evidence="11 15" id="KW-0067">ATP-binding</keyword>
<dbReference type="PANTHER" id="PTHR22988:SF66">
    <property type="entry name" value="SERINE_THREONINE-PROTEIN KINASE GENGHIS KHAN"/>
    <property type="match status" value="1"/>
</dbReference>
<feature type="compositionally biased region" description="Basic and acidic residues" evidence="17">
    <location>
        <begin position="674"/>
        <end position="690"/>
    </location>
</feature>